<dbReference type="EMBL" id="CP003154">
    <property type="protein sequence ID" value="AFL76341.1"/>
    <property type="molecule type" value="Genomic_DNA"/>
</dbReference>
<dbReference type="NCBIfam" id="TIGR03056">
    <property type="entry name" value="bchO_mg_che_rel"/>
    <property type="match status" value="1"/>
</dbReference>
<name>I3YH73_THIV6</name>
<dbReference type="KEGG" id="tvi:Thivi_4547"/>
<evidence type="ECO:0000256" key="1">
    <source>
        <dbReference type="SAM" id="MobiDB-lite"/>
    </source>
</evidence>
<evidence type="ECO:0000313" key="3">
    <source>
        <dbReference type="EMBL" id="AFL76341.1"/>
    </source>
</evidence>
<dbReference type="Proteomes" id="UP000006062">
    <property type="component" value="Chromosome"/>
</dbReference>
<organism evidence="3 4">
    <name type="scientific">Thiocystis violascens (strain ATCC 17096 / DSM 198 / 6111)</name>
    <name type="common">Chromatium violascens</name>
    <dbReference type="NCBI Taxonomy" id="765911"/>
    <lineage>
        <taxon>Bacteria</taxon>
        <taxon>Pseudomonadati</taxon>
        <taxon>Pseudomonadota</taxon>
        <taxon>Gammaproteobacteria</taxon>
        <taxon>Chromatiales</taxon>
        <taxon>Chromatiaceae</taxon>
        <taxon>Thiocystis</taxon>
    </lineage>
</organism>
<dbReference type="HOGENOM" id="CLU_020336_13_2_6"/>
<accession>I3YH73</accession>
<dbReference type="InterPro" id="IPR017497">
    <property type="entry name" value="BchO"/>
</dbReference>
<evidence type="ECO:0000259" key="2">
    <source>
        <dbReference type="Pfam" id="PF12697"/>
    </source>
</evidence>
<feature type="region of interest" description="Disordered" evidence="1">
    <location>
        <begin position="1"/>
        <end position="34"/>
    </location>
</feature>
<feature type="compositionally biased region" description="Basic and acidic residues" evidence="1">
    <location>
        <begin position="10"/>
        <end position="34"/>
    </location>
</feature>
<dbReference type="PANTHER" id="PTHR43798">
    <property type="entry name" value="MONOACYLGLYCEROL LIPASE"/>
    <property type="match status" value="1"/>
</dbReference>
<proteinExistence type="predicted"/>
<dbReference type="eggNOG" id="COG2267">
    <property type="taxonomic scope" value="Bacteria"/>
</dbReference>
<dbReference type="InterPro" id="IPR000073">
    <property type="entry name" value="AB_hydrolase_1"/>
</dbReference>
<dbReference type="AlphaFoldDB" id="I3YH73"/>
<dbReference type="Pfam" id="PF12697">
    <property type="entry name" value="Abhydrolase_6"/>
    <property type="match status" value="1"/>
</dbReference>
<keyword evidence="4" id="KW-1185">Reference proteome</keyword>
<dbReference type="InterPro" id="IPR029058">
    <property type="entry name" value="AB_hydrolase_fold"/>
</dbReference>
<evidence type="ECO:0000313" key="4">
    <source>
        <dbReference type="Proteomes" id="UP000006062"/>
    </source>
</evidence>
<sequence length="316" mass="33974">MAYEGEENDGNAHDDRGAMKTMDDKPNWEHDGHDWPNRASSRFLSAGGLRWHVQKMGEGPVLLLLHGTGAATHSWRDFAPILAERFTVIAPDLPGHGFTASPPYERMSLPGMAAAIGALIEALGVSPALVLGHSAGAAILIQLCLEGRLAPSGIISLNGALMPWRGLPAHVFSPVAKLLAGNALVSRVFAWRAGNRKEIERLVASTGSALSPNGVDFYQRLIRHPSHIRATLSMMANWDLALIEQGLPHLQTPLYLVVAEGDLTVSPREAQRVRERLPGAELLTLPALGHLAHEEQPAKVAAVVHGIADRLTLSAR</sequence>
<dbReference type="Gene3D" id="3.40.50.1820">
    <property type="entry name" value="alpha/beta hydrolase"/>
    <property type="match status" value="1"/>
</dbReference>
<reference evidence="3 4" key="1">
    <citation type="submission" date="2012-06" db="EMBL/GenBank/DDBJ databases">
        <title>Complete sequence of Thiocystis violascens DSM 198.</title>
        <authorList>
            <consortium name="US DOE Joint Genome Institute"/>
            <person name="Lucas S."/>
            <person name="Han J."/>
            <person name="Lapidus A."/>
            <person name="Cheng J.-F."/>
            <person name="Goodwin L."/>
            <person name="Pitluck S."/>
            <person name="Peters L."/>
            <person name="Ovchinnikova G."/>
            <person name="Teshima H."/>
            <person name="Detter J.C."/>
            <person name="Han C."/>
            <person name="Tapia R."/>
            <person name="Land M."/>
            <person name="Hauser L."/>
            <person name="Kyrpides N."/>
            <person name="Ivanova N."/>
            <person name="Pagani I."/>
            <person name="Vogl K."/>
            <person name="Liu Z."/>
            <person name="Frigaard N.-U."/>
            <person name="Bryant D."/>
            <person name="Woyke T."/>
        </authorList>
    </citation>
    <scope>NUCLEOTIDE SEQUENCE [LARGE SCALE GENOMIC DNA]</scope>
    <source>
        <strain evidence="4">ATCC 17096 / DSM 198 / 6111</strain>
    </source>
</reference>
<gene>
    <name evidence="3" type="ordered locus">Thivi_4547</name>
</gene>
<dbReference type="STRING" id="765911.Thivi_4547"/>
<dbReference type="ESTHER" id="thiv6-i3yh73">
    <property type="family name" value="Mg-chelatase_BchO"/>
</dbReference>
<dbReference type="SUPFAM" id="SSF53474">
    <property type="entry name" value="alpha/beta-Hydrolases"/>
    <property type="match status" value="1"/>
</dbReference>
<dbReference type="PANTHER" id="PTHR43798:SF33">
    <property type="entry name" value="HYDROLASE, PUTATIVE (AFU_ORTHOLOGUE AFUA_2G14860)-RELATED"/>
    <property type="match status" value="1"/>
</dbReference>
<feature type="domain" description="AB hydrolase-1" evidence="2">
    <location>
        <begin position="62"/>
        <end position="303"/>
    </location>
</feature>
<protein>
    <submittedName>
        <fullName evidence="3">Putative magnesium chelatase accessory protein</fullName>
    </submittedName>
</protein>
<dbReference type="InterPro" id="IPR050266">
    <property type="entry name" value="AB_hydrolase_sf"/>
</dbReference>
<dbReference type="GO" id="GO:0016020">
    <property type="term" value="C:membrane"/>
    <property type="evidence" value="ECO:0007669"/>
    <property type="project" value="TreeGrafter"/>
</dbReference>